<gene>
    <name evidence="9" type="ORF">SAMN05421687_106118</name>
</gene>
<dbReference type="Proteomes" id="UP000187608">
    <property type="component" value="Unassembled WGS sequence"/>
</dbReference>
<evidence type="ECO:0000256" key="5">
    <source>
        <dbReference type="ARBA" id="ARBA00022692"/>
    </source>
</evidence>
<dbReference type="STRING" id="570947.SAMN05421687_106118"/>
<dbReference type="PANTHER" id="PTHR30047:SF7">
    <property type="entry name" value="HIGH-AFFINITY CHOLINE TRANSPORT PROTEIN"/>
    <property type="match status" value="1"/>
</dbReference>
<evidence type="ECO:0000256" key="6">
    <source>
        <dbReference type="ARBA" id="ARBA00022989"/>
    </source>
</evidence>
<comment type="subcellular location">
    <subcellularLocation>
        <location evidence="1">Cell membrane</location>
        <topology evidence="1">Multi-pass membrane protein</topology>
    </subcellularLocation>
</comment>
<evidence type="ECO:0000256" key="1">
    <source>
        <dbReference type="ARBA" id="ARBA00004651"/>
    </source>
</evidence>
<evidence type="ECO:0000256" key="3">
    <source>
        <dbReference type="ARBA" id="ARBA00022448"/>
    </source>
</evidence>
<keyword evidence="7 8" id="KW-0472">Membrane</keyword>
<keyword evidence="3" id="KW-0813">Transport</keyword>
<dbReference type="Pfam" id="PF02028">
    <property type="entry name" value="BCCT"/>
    <property type="match status" value="1"/>
</dbReference>
<dbReference type="RefSeq" id="WP_407690085.1">
    <property type="nucleotide sequence ID" value="NZ_FTOC01000006.1"/>
</dbReference>
<keyword evidence="6 8" id="KW-1133">Transmembrane helix</keyword>
<evidence type="ECO:0000313" key="9">
    <source>
        <dbReference type="EMBL" id="SIS49232.1"/>
    </source>
</evidence>
<dbReference type="GO" id="GO:0022857">
    <property type="term" value="F:transmembrane transporter activity"/>
    <property type="evidence" value="ECO:0007669"/>
    <property type="project" value="InterPro"/>
</dbReference>
<comment type="similarity">
    <text evidence="2">Belongs to the BCCT transporter (TC 2.A.15) family.</text>
</comment>
<name>A0A1N7JIN5_9BACI</name>
<feature type="transmembrane region" description="Helical" evidence="8">
    <location>
        <begin position="7"/>
        <end position="26"/>
    </location>
</feature>
<keyword evidence="10" id="KW-1185">Reference proteome</keyword>
<organism evidence="9 10">
    <name type="scientific">Salimicrobium flavidum</name>
    <dbReference type="NCBI Taxonomy" id="570947"/>
    <lineage>
        <taxon>Bacteria</taxon>
        <taxon>Bacillati</taxon>
        <taxon>Bacillota</taxon>
        <taxon>Bacilli</taxon>
        <taxon>Bacillales</taxon>
        <taxon>Bacillaceae</taxon>
        <taxon>Salimicrobium</taxon>
    </lineage>
</organism>
<sequence length="68" mass="7758">MKKITEVFWITLAITIAAVLLYTGGLQALQNALIIAALPFSIIMLLMVYSFYKAIRIDREKIKQELQD</sequence>
<dbReference type="EMBL" id="FTOC01000006">
    <property type="protein sequence ID" value="SIS49232.1"/>
    <property type="molecule type" value="Genomic_DNA"/>
</dbReference>
<reference evidence="10" key="1">
    <citation type="submission" date="2017-01" db="EMBL/GenBank/DDBJ databases">
        <authorList>
            <person name="Varghese N."/>
            <person name="Submissions S."/>
        </authorList>
    </citation>
    <scope>NUCLEOTIDE SEQUENCE [LARGE SCALE GENOMIC DNA]</scope>
    <source>
        <strain evidence="10">DSM 23127</strain>
    </source>
</reference>
<protein>
    <submittedName>
        <fullName evidence="9">Glycine betaine transporter</fullName>
    </submittedName>
</protein>
<accession>A0A1N7JIN5</accession>
<keyword evidence="4" id="KW-1003">Cell membrane</keyword>
<evidence type="ECO:0000256" key="8">
    <source>
        <dbReference type="SAM" id="Phobius"/>
    </source>
</evidence>
<keyword evidence="5 8" id="KW-0812">Transmembrane</keyword>
<dbReference type="GO" id="GO:0005886">
    <property type="term" value="C:plasma membrane"/>
    <property type="evidence" value="ECO:0007669"/>
    <property type="project" value="UniProtKB-SubCell"/>
</dbReference>
<evidence type="ECO:0000256" key="4">
    <source>
        <dbReference type="ARBA" id="ARBA00022475"/>
    </source>
</evidence>
<dbReference type="InterPro" id="IPR000060">
    <property type="entry name" value="BCCT_transptr"/>
</dbReference>
<feature type="transmembrane region" description="Helical" evidence="8">
    <location>
        <begin position="32"/>
        <end position="52"/>
    </location>
</feature>
<dbReference type="AlphaFoldDB" id="A0A1N7JIN5"/>
<evidence type="ECO:0000256" key="2">
    <source>
        <dbReference type="ARBA" id="ARBA00005658"/>
    </source>
</evidence>
<proteinExistence type="inferred from homology"/>
<evidence type="ECO:0000313" key="10">
    <source>
        <dbReference type="Proteomes" id="UP000187608"/>
    </source>
</evidence>
<dbReference type="PANTHER" id="PTHR30047">
    <property type="entry name" value="HIGH-AFFINITY CHOLINE TRANSPORT PROTEIN-RELATED"/>
    <property type="match status" value="1"/>
</dbReference>
<evidence type="ECO:0000256" key="7">
    <source>
        <dbReference type="ARBA" id="ARBA00023136"/>
    </source>
</evidence>